<feature type="non-terminal residue" evidence="1">
    <location>
        <position position="1"/>
    </location>
</feature>
<gene>
    <name evidence="1" type="ORF">T265_14311</name>
</gene>
<protein>
    <submittedName>
        <fullName evidence="1">Uncharacterized protein</fullName>
    </submittedName>
</protein>
<name>A0A075ABC5_OPIVI</name>
<dbReference type="Proteomes" id="UP000054324">
    <property type="component" value="Unassembled WGS sequence"/>
</dbReference>
<reference evidence="1 2" key="1">
    <citation type="submission" date="2013-11" db="EMBL/GenBank/DDBJ databases">
        <title>Opisthorchis viverrini - life in the bile duct.</title>
        <authorList>
            <person name="Young N.D."/>
            <person name="Nagarajan N."/>
            <person name="Lin S.J."/>
            <person name="Korhonen P.K."/>
            <person name="Jex A.R."/>
            <person name="Hall R.S."/>
            <person name="Safavi-Hemami H."/>
            <person name="Kaewkong W."/>
            <person name="Bertrand D."/>
            <person name="Gao S."/>
            <person name="Seet Q."/>
            <person name="Wongkham S."/>
            <person name="Teh B.T."/>
            <person name="Wongkham C."/>
            <person name="Intapan P.M."/>
            <person name="Maleewong W."/>
            <person name="Yang X."/>
            <person name="Hu M."/>
            <person name="Wang Z."/>
            <person name="Hofmann A."/>
            <person name="Sternberg P.W."/>
            <person name="Tan P."/>
            <person name="Wang J."/>
            <person name="Gasser R.B."/>
        </authorList>
    </citation>
    <scope>NUCLEOTIDE SEQUENCE [LARGE SCALE GENOMIC DNA]</scope>
</reference>
<dbReference type="EMBL" id="KL596792">
    <property type="protein sequence ID" value="KER24944.1"/>
    <property type="molecule type" value="Genomic_DNA"/>
</dbReference>
<keyword evidence="2" id="KW-1185">Reference proteome</keyword>
<evidence type="ECO:0000313" key="1">
    <source>
        <dbReference type="EMBL" id="KER24944.1"/>
    </source>
</evidence>
<dbReference type="GeneID" id="20328477"/>
<dbReference type="KEGG" id="ovi:T265_14311"/>
<organism evidence="1 2">
    <name type="scientific">Opisthorchis viverrini</name>
    <name type="common">Southeast Asian liver fluke</name>
    <dbReference type="NCBI Taxonomy" id="6198"/>
    <lineage>
        <taxon>Eukaryota</taxon>
        <taxon>Metazoa</taxon>
        <taxon>Spiralia</taxon>
        <taxon>Lophotrochozoa</taxon>
        <taxon>Platyhelminthes</taxon>
        <taxon>Trematoda</taxon>
        <taxon>Digenea</taxon>
        <taxon>Opisthorchiida</taxon>
        <taxon>Opisthorchiata</taxon>
        <taxon>Opisthorchiidae</taxon>
        <taxon>Opisthorchis</taxon>
    </lineage>
</organism>
<accession>A0A075ABC5</accession>
<dbReference type="CTD" id="20328477"/>
<dbReference type="RefSeq" id="XP_009171326.1">
    <property type="nucleotide sequence ID" value="XM_009173062.1"/>
</dbReference>
<evidence type="ECO:0000313" key="2">
    <source>
        <dbReference type="Proteomes" id="UP000054324"/>
    </source>
</evidence>
<dbReference type="OrthoDB" id="2120021at2759"/>
<proteinExistence type="predicted"/>
<feature type="non-terminal residue" evidence="1">
    <location>
        <position position="180"/>
    </location>
</feature>
<dbReference type="AlphaFoldDB" id="A0A075ABC5"/>
<sequence>VEESQRRSNNDLGAKYESHYQQTQLRWSLPSSWMGTPRRATSMARDIIRHGPVAPPPPNGAHASKLLPSMRGFLSTHPPLDNPLTVLDLRTNLPARGCNAQLPTHPPIIGERNCGSYNHCTTSTRFLQLTIMMMMNDSVSSLCLHRPDQQRKAELWENILLARVISSTQVTLVAIVCQLF</sequence>